<sequence>MFSGEIPDYAGEGYAVVCPALHAFCEAFERHEAKEEAARRGGLPLGEFYNTAFPSPRYAALHAMGPMRDSYNDTEDVTADTIILDRFWWLYLQRLQRQEETPVNTFVKAWLLLERREEMTETGMGRMAEVDRLLELLIDEEFAGLFPLTFAPEKWCRLLDADFSKEDCKILFLLHLDYFRQAYLLAD</sequence>
<dbReference type="Proteomes" id="UP000707071">
    <property type="component" value="Unassembled WGS sequence"/>
</dbReference>
<keyword evidence="2" id="KW-1185">Reference proteome</keyword>
<organism evidence="1 2">
    <name type="scientific">Claviceps aff. purpurea</name>
    <dbReference type="NCBI Taxonomy" id="1967640"/>
    <lineage>
        <taxon>Eukaryota</taxon>
        <taxon>Fungi</taxon>
        <taxon>Dikarya</taxon>
        <taxon>Ascomycota</taxon>
        <taxon>Pezizomycotina</taxon>
        <taxon>Sordariomycetes</taxon>
        <taxon>Hypocreomycetidae</taxon>
        <taxon>Hypocreales</taxon>
        <taxon>Clavicipitaceae</taxon>
        <taxon>Claviceps</taxon>
    </lineage>
</organism>
<proteinExistence type="predicted"/>
<evidence type="ECO:0000313" key="1">
    <source>
        <dbReference type="EMBL" id="KAG6286850.1"/>
    </source>
</evidence>
<comment type="caution">
    <text evidence="1">The sequence shown here is derived from an EMBL/GenBank/DDBJ whole genome shotgun (WGS) entry which is preliminary data.</text>
</comment>
<protein>
    <submittedName>
        <fullName evidence="1">Uncharacterized protein</fullName>
    </submittedName>
</protein>
<reference evidence="1 2" key="1">
    <citation type="journal article" date="2020" name="bioRxiv">
        <title>Whole genome comparisons of ergot fungi reveals the divergence and evolution of species within the genus Claviceps are the result of varying mechanisms driving genome evolution and host range expansion.</title>
        <authorList>
            <person name="Wyka S.A."/>
            <person name="Mondo S.J."/>
            <person name="Liu M."/>
            <person name="Dettman J."/>
            <person name="Nalam V."/>
            <person name="Broders K.D."/>
        </authorList>
    </citation>
    <scope>NUCLEOTIDE SEQUENCE [LARGE SCALE GENOMIC DNA]</scope>
    <source>
        <strain evidence="1 2">Clav52</strain>
    </source>
</reference>
<dbReference type="EMBL" id="SRRH01000598">
    <property type="protein sequence ID" value="KAG6286850.1"/>
    <property type="molecule type" value="Genomic_DNA"/>
</dbReference>
<gene>
    <name evidence="1" type="ORF">E4U09_006487</name>
</gene>
<evidence type="ECO:0000313" key="2">
    <source>
        <dbReference type="Proteomes" id="UP000707071"/>
    </source>
</evidence>
<accession>A0A9P7QAX3</accession>
<name>A0A9P7QAX3_9HYPO</name>
<dbReference type="AlphaFoldDB" id="A0A9P7QAX3"/>